<comment type="pathway">
    <text evidence="1">Cofactor biosynthesis; (R)-pantothenate biosynthesis; (R)-pantothenate from (R)-pantoate and beta-alanine: step 1/1.</text>
</comment>
<dbReference type="SUPFAM" id="SSF52374">
    <property type="entry name" value="Nucleotidylyl transferase"/>
    <property type="match status" value="1"/>
</dbReference>
<keyword evidence="6" id="KW-0436">Ligase</keyword>
<evidence type="ECO:0000256" key="4">
    <source>
        <dbReference type="ARBA" id="ARBA00022655"/>
    </source>
</evidence>
<comment type="catalytic activity">
    <reaction evidence="5">
        <text>(R)-pantoate + beta-alanine + ATP = (R)-pantothenate + AMP + diphosphate + H(+)</text>
        <dbReference type="Rhea" id="RHEA:10912"/>
        <dbReference type="ChEBI" id="CHEBI:15378"/>
        <dbReference type="ChEBI" id="CHEBI:15980"/>
        <dbReference type="ChEBI" id="CHEBI:29032"/>
        <dbReference type="ChEBI" id="CHEBI:30616"/>
        <dbReference type="ChEBI" id="CHEBI:33019"/>
        <dbReference type="ChEBI" id="CHEBI:57966"/>
        <dbReference type="ChEBI" id="CHEBI:456215"/>
        <dbReference type="EC" id="6.3.2.1"/>
    </reaction>
</comment>
<evidence type="ECO:0000256" key="2">
    <source>
        <dbReference type="ARBA" id="ARBA00009256"/>
    </source>
</evidence>
<dbReference type="InterPro" id="IPR042176">
    <property type="entry name" value="Pantoate_ligase_C"/>
</dbReference>
<evidence type="ECO:0000313" key="7">
    <source>
        <dbReference type="Proteomes" id="UP001139336"/>
    </source>
</evidence>
<dbReference type="EMBL" id="JAKGSI010000004">
    <property type="protein sequence ID" value="MCF4007177.1"/>
    <property type="molecule type" value="Genomic_DNA"/>
</dbReference>
<dbReference type="InterPro" id="IPR003721">
    <property type="entry name" value="Pantoate_ligase"/>
</dbReference>
<accession>A0A9X1U7W7</accession>
<dbReference type="Gene3D" id="3.40.50.620">
    <property type="entry name" value="HUPs"/>
    <property type="match status" value="1"/>
</dbReference>
<comment type="caution">
    <text evidence="6">The sequence shown here is derived from an EMBL/GenBank/DDBJ whole genome shotgun (WGS) entry which is preliminary data.</text>
</comment>
<dbReference type="GO" id="GO:0015940">
    <property type="term" value="P:pantothenate biosynthetic process"/>
    <property type="evidence" value="ECO:0007669"/>
    <property type="project" value="UniProtKB-KW"/>
</dbReference>
<reference evidence="6" key="1">
    <citation type="submission" date="2022-01" db="EMBL/GenBank/DDBJ databases">
        <title>Corynebacterium sp. nov isolated from isolated from the feces of the greater white-fronted geese (Anser albifrons) at Poyang Lake, PR China.</title>
        <authorList>
            <person name="Liu Q."/>
        </authorList>
    </citation>
    <scope>NUCLEOTIDE SEQUENCE</scope>
    <source>
        <strain evidence="6">JCM 32435</strain>
    </source>
</reference>
<dbReference type="Gene3D" id="3.30.1300.10">
    <property type="entry name" value="Pantoate-beta-alanine ligase, C-terminal domain"/>
    <property type="match status" value="1"/>
</dbReference>
<comment type="similarity">
    <text evidence="2">Belongs to the pantothenate synthetase family.</text>
</comment>
<evidence type="ECO:0000256" key="1">
    <source>
        <dbReference type="ARBA" id="ARBA00004990"/>
    </source>
</evidence>
<dbReference type="GO" id="GO:0004592">
    <property type="term" value="F:pantoate-beta-alanine ligase activity"/>
    <property type="evidence" value="ECO:0007669"/>
    <property type="project" value="UniProtKB-EC"/>
</dbReference>
<evidence type="ECO:0000313" key="6">
    <source>
        <dbReference type="EMBL" id="MCF4007177.1"/>
    </source>
</evidence>
<evidence type="ECO:0000256" key="3">
    <source>
        <dbReference type="ARBA" id="ARBA00012219"/>
    </source>
</evidence>
<dbReference type="AlphaFoldDB" id="A0A9X1U7W7"/>
<dbReference type="RefSeq" id="WP_236119318.1">
    <property type="nucleotide sequence ID" value="NZ_JAKGSI010000004.1"/>
</dbReference>
<name>A0A9X1U7W7_9CORY</name>
<sequence length="321" mass="33952">MSENENPNAFRPGELNRYSSLTEVAKLSHAIRSTGRPVVLVPLGLPCHAGNIEAVRAAASLPRALVIAALWRGLDDDSSDSAIEDAAQALSRAGVEVLLSAPAREPRTEVHSPLEGVGRSQLTALARLVLGSGCTDLVLGERDYRLLIAAQAMITDLAIPVTLHAIPVIRDRDGLPFSTTLMGLDPAEREAAVALSAALTAGAFVASEGADAVLRTVEETVEAAPGVELCSLLLLDPMLGPLAEGATEGRLLAEVELSASGERVEDSVGILLMDREREIARTALEAAGLDPEISDEEWAELRSLQGRVRAAKAEREEREGR</sequence>
<organism evidence="6 7">
    <name type="scientific">Corynebacterium uropygiale</name>
    <dbReference type="NCBI Taxonomy" id="1775911"/>
    <lineage>
        <taxon>Bacteria</taxon>
        <taxon>Bacillati</taxon>
        <taxon>Actinomycetota</taxon>
        <taxon>Actinomycetes</taxon>
        <taxon>Mycobacteriales</taxon>
        <taxon>Corynebacteriaceae</taxon>
        <taxon>Corynebacterium</taxon>
    </lineage>
</organism>
<dbReference type="EC" id="6.3.2.1" evidence="3"/>
<proteinExistence type="inferred from homology"/>
<keyword evidence="4" id="KW-0566">Pantothenate biosynthesis</keyword>
<keyword evidence="7" id="KW-1185">Reference proteome</keyword>
<protein>
    <recommendedName>
        <fullName evidence="3">pantoate--beta-alanine ligase (AMP-forming)</fullName>
        <ecNumber evidence="3">6.3.2.1</ecNumber>
    </recommendedName>
</protein>
<dbReference type="Pfam" id="PF02569">
    <property type="entry name" value="Pantoate_ligase"/>
    <property type="match status" value="1"/>
</dbReference>
<dbReference type="Proteomes" id="UP001139336">
    <property type="component" value="Unassembled WGS sequence"/>
</dbReference>
<dbReference type="InterPro" id="IPR014729">
    <property type="entry name" value="Rossmann-like_a/b/a_fold"/>
</dbReference>
<gene>
    <name evidence="6" type="ORF">L1O03_08325</name>
</gene>
<evidence type="ECO:0000256" key="5">
    <source>
        <dbReference type="ARBA" id="ARBA00048258"/>
    </source>
</evidence>